<protein>
    <recommendedName>
        <fullName evidence="1">FAR1 domain-containing protein</fullName>
    </recommendedName>
</protein>
<dbReference type="EMBL" id="JAVYJV010000005">
    <property type="protein sequence ID" value="KAK4371467.1"/>
    <property type="molecule type" value="Genomic_DNA"/>
</dbReference>
<reference evidence="2" key="1">
    <citation type="submission" date="2023-12" db="EMBL/GenBank/DDBJ databases">
        <title>Genome assembly of Anisodus tanguticus.</title>
        <authorList>
            <person name="Wang Y.-J."/>
        </authorList>
    </citation>
    <scope>NUCLEOTIDE SEQUENCE</scope>
    <source>
        <strain evidence="2">KB-2021</strain>
        <tissue evidence="2">Leaf</tissue>
    </source>
</reference>
<dbReference type="AlphaFoldDB" id="A0AAE1VJK6"/>
<organism evidence="2 3">
    <name type="scientific">Anisodus tanguticus</name>
    <dbReference type="NCBI Taxonomy" id="243964"/>
    <lineage>
        <taxon>Eukaryota</taxon>
        <taxon>Viridiplantae</taxon>
        <taxon>Streptophyta</taxon>
        <taxon>Embryophyta</taxon>
        <taxon>Tracheophyta</taxon>
        <taxon>Spermatophyta</taxon>
        <taxon>Magnoliopsida</taxon>
        <taxon>eudicotyledons</taxon>
        <taxon>Gunneridae</taxon>
        <taxon>Pentapetalae</taxon>
        <taxon>asterids</taxon>
        <taxon>lamiids</taxon>
        <taxon>Solanales</taxon>
        <taxon>Solanaceae</taxon>
        <taxon>Solanoideae</taxon>
        <taxon>Hyoscyameae</taxon>
        <taxon>Anisodus</taxon>
    </lineage>
</organism>
<dbReference type="Pfam" id="PF03101">
    <property type="entry name" value="FAR1"/>
    <property type="match status" value="1"/>
</dbReference>
<dbReference type="InterPro" id="IPR004330">
    <property type="entry name" value="FAR1_DNA_bnd_dom"/>
</dbReference>
<proteinExistence type="predicted"/>
<keyword evidence="3" id="KW-1185">Reference proteome</keyword>
<evidence type="ECO:0000313" key="2">
    <source>
        <dbReference type="EMBL" id="KAK4371467.1"/>
    </source>
</evidence>
<dbReference type="Proteomes" id="UP001291623">
    <property type="component" value="Unassembled WGS sequence"/>
</dbReference>
<evidence type="ECO:0000259" key="1">
    <source>
        <dbReference type="Pfam" id="PF03101"/>
    </source>
</evidence>
<dbReference type="PANTHER" id="PTHR46328:SF27">
    <property type="entry name" value="OS12G0287500 PROTEIN"/>
    <property type="match status" value="1"/>
</dbReference>
<evidence type="ECO:0000313" key="3">
    <source>
        <dbReference type="Proteomes" id="UP001291623"/>
    </source>
</evidence>
<feature type="domain" description="FAR1" evidence="1">
    <location>
        <begin position="69"/>
        <end position="111"/>
    </location>
</feature>
<gene>
    <name evidence="2" type="ORF">RND71_010942</name>
</gene>
<name>A0AAE1VJK6_9SOLA</name>
<accession>A0AAE1VJK6</accession>
<sequence>MKKRTSSKSVLSDAIARNNQNPLIYYLNAIQEIEINMNAIVPFIPQLVDEEPREPYIGMEFQSLDILFKFYLDYAHRNGFSVCKNRITRSRKDKSIIGQEFVCSKEEFRSKMRLGKGAK</sequence>
<dbReference type="PANTHER" id="PTHR46328">
    <property type="entry name" value="FAR-RED IMPAIRED RESPONSIVE (FAR1) FAMILY PROTEIN-RELATED"/>
    <property type="match status" value="1"/>
</dbReference>
<comment type="caution">
    <text evidence="2">The sequence shown here is derived from an EMBL/GenBank/DDBJ whole genome shotgun (WGS) entry which is preliminary data.</text>
</comment>